<keyword evidence="4 13" id="KW-0479">Metal-binding</keyword>
<dbReference type="HAMAP" id="MF_00036_B">
    <property type="entry name" value="Ala_tRNA_synth_B"/>
    <property type="match status" value="1"/>
</dbReference>
<dbReference type="Gene3D" id="3.30.980.10">
    <property type="entry name" value="Threonyl-trna Synthetase, Chain A, domain 2"/>
    <property type="match status" value="1"/>
</dbReference>
<feature type="binding site" evidence="13">
    <location>
        <position position="637"/>
    </location>
    <ligand>
        <name>Zn(2+)</name>
        <dbReference type="ChEBI" id="CHEBI:29105"/>
    </ligand>
</feature>
<reference evidence="16 17" key="1">
    <citation type="journal article" date="2016" name="Nat. Commun.">
        <title>Thousands of microbial genomes shed light on interconnected biogeochemical processes in an aquifer system.</title>
        <authorList>
            <person name="Anantharaman K."/>
            <person name="Brown C.T."/>
            <person name="Hug L.A."/>
            <person name="Sharon I."/>
            <person name="Castelle C.J."/>
            <person name="Probst A.J."/>
            <person name="Thomas B.C."/>
            <person name="Singh A."/>
            <person name="Wilkins M.J."/>
            <person name="Karaoz U."/>
            <person name="Brodie E.L."/>
            <person name="Williams K.H."/>
            <person name="Hubbard S.S."/>
            <person name="Banfield J.F."/>
        </authorList>
    </citation>
    <scope>NUCLEOTIDE SEQUENCE [LARGE SCALE GENOMIC DNA]</scope>
</reference>
<dbReference type="Proteomes" id="UP000177905">
    <property type="component" value="Unassembled WGS sequence"/>
</dbReference>
<dbReference type="InterPro" id="IPR018164">
    <property type="entry name" value="Ala-tRNA-synth_IIc_N"/>
</dbReference>
<evidence type="ECO:0000313" key="16">
    <source>
        <dbReference type="EMBL" id="OGC15268.1"/>
    </source>
</evidence>
<comment type="subcellular location">
    <subcellularLocation>
        <location evidence="13">Cytoplasm</location>
    </subcellularLocation>
</comment>
<dbReference type="SUPFAM" id="SSF101353">
    <property type="entry name" value="Putative anticodon-binding domain of alanyl-tRNA synthetase (AlaRS)"/>
    <property type="match status" value="1"/>
</dbReference>
<dbReference type="InterPro" id="IPR018163">
    <property type="entry name" value="Thr/Ala-tRNA-synth_IIc_edit"/>
</dbReference>
<dbReference type="Gene3D" id="3.30.54.20">
    <property type="match status" value="1"/>
</dbReference>
<dbReference type="SUPFAM" id="SSF55681">
    <property type="entry name" value="Class II aaRS and biotin synthetases"/>
    <property type="match status" value="1"/>
</dbReference>
<dbReference type="InterPro" id="IPR045864">
    <property type="entry name" value="aa-tRNA-synth_II/BPL/LPL"/>
</dbReference>
<dbReference type="GO" id="GO:0006419">
    <property type="term" value="P:alanyl-tRNA aminoacylation"/>
    <property type="evidence" value="ECO:0007669"/>
    <property type="project" value="UniProtKB-UniRule"/>
</dbReference>
<feature type="binding site" evidence="13">
    <location>
        <position position="531"/>
    </location>
    <ligand>
        <name>Zn(2+)</name>
        <dbReference type="ChEBI" id="CHEBI:29105"/>
    </ligand>
</feature>
<dbReference type="InterPro" id="IPR003156">
    <property type="entry name" value="DHHA1_dom"/>
</dbReference>
<dbReference type="Gene3D" id="3.30.930.10">
    <property type="entry name" value="Bira Bifunctional Protein, Domain 2"/>
    <property type="match status" value="1"/>
</dbReference>
<dbReference type="PROSITE" id="PS50860">
    <property type="entry name" value="AA_TRNA_LIGASE_II_ALA"/>
    <property type="match status" value="1"/>
</dbReference>
<dbReference type="InterPro" id="IPR009000">
    <property type="entry name" value="Transl_B-barrel_sf"/>
</dbReference>
<dbReference type="InterPro" id="IPR012947">
    <property type="entry name" value="tRNA_SAD"/>
</dbReference>
<keyword evidence="13" id="KW-0963">Cytoplasm</keyword>
<dbReference type="GO" id="GO:0005829">
    <property type="term" value="C:cytosol"/>
    <property type="evidence" value="ECO:0007669"/>
    <property type="project" value="TreeGrafter"/>
</dbReference>
<dbReference type="GO" id="GO:0008270">
    <property type="term" value="F:zinc ion binding"/>
    <property type="evidence" value="ECO:0007669"/>
    <property type="project" value="UniProtKB-UniRule"/>
</dbReference>
<evidence type="ECO:0000256" key="9">
    <source>
        <dbReference type="ARBA" id="ARBA00022917"/>
    </source>
</evidence>
<comment type="similarity">
    <text evidence="1 13">Belongs to the class-II aminoacyl-tRNA synthetase family.</text>
</comment>
<dbReference type="FunFam" id="3.30.930.10:FF:000004">
    <property type="entry name" value="Alanine--tRNA ligase"/>
    <property type="match status" value="1"/>
</dbReference>
<keyword evidence="3 13" id="KW-0436">Ligase</keyword>
<dbReference type="SUPFAM" id="SSF50447">
    <property type="entry name" value="Translation proteins"/>
    <property type="match status" value="1"/>
</dbReference>
<dbReference type="GO" id="GO:0000049">
    <property type="term" value="F:tRNA binding"/>
    <property type="evidence" value="ECO:0007669"/>
    <property type="project" value="UniProtKB-KW"/>
</dbReference>
<dbReference type="InterPro" id="IPR018165">
    <property type="entry name" value="Ala-tRNA-synth_IIc_core"/>
</dbReference>
<evidence type="ECO:0000256" key="8">
    <source>
        <dbReference type="ARBA" id="ARBA00022884"/>
    </source>
</evidence>
<keyword evidence="10 13" id="KW-0030">Aminoacyl-tRNA synthetase</keyword>
<dbReference type="GO" id="GO:0004813">
    <property type="term" value="F:alanine-tRNA ligase activity"/>
    <property type="evidence" value="ECO:0007669"/>
    <property type="project" value="UniProtKB-UniRule"/>
</dbReference>
<dbReference type="InterPro" id="IPR050058">
    <property type="entry name" value="Ala-tRNA_ligase"/>
</dbReference>
<evidence type="ECO:0000256" key="10">
    <source>
        <dbReference type="ARBA" id="ARBA00023146"/>
    </source>
</evidence>
<dbReference type="Pfam" id="PF01411">
    <property type="entry name" value="tRNA-synt_2c"/>
    <property type="match status" value="1"/>
</dbReference>
<comment type="domain">
    <text evidence="13">Consists of three domains; the N-terminal catalytic domain, the editing domain and the C-terminal C-Ala domain. The editing domain removes incorrectly charged amino acids, while the C-Ala domain, along with tRNA(Ala), serves as a bridge to cooperatively bring together the editing and aminoacylation centers thus stimulating deacylation of misacylated tRNAs.</text>
</comment>
<evidence type="ECO:0000256" key="3">
    <source>
        <dbReference type="ARBA" id="ARBA00022598"/>
    </source>
</evidence>
<evidence type="ECO:0000256" key="12">
    <source>
        <dbReference type="ARBA" id="ARBA00048300"/>
    </source>
</evidence>
<dbReference type="NCBIfam" id="TIGR00344">
    <property type="entry name" value="alaS"/>
    <property type="match status" value="1"/>
</dbReference>
<sequence length="890" mass="100567">MNSNEIRKKFLEYFINKGHENLQSDSLIPSDPTVLLTLAGMLPFKPIFLGIESAKYKRVTTAQKCIRTNDINNVGLTTRHHTFFEMLGNFSFGDYFKKEAIEFAWDLLVNIFGIDKNNLVVAVYEKDDESYQIWEKDIKIPKDKIYRLDEENNFWAAGPTGPCGPCSEIYYDYGTGCNKKDCNPACDCERFLEIWNLVFIQYDRQNDNSLKILPKKNIDTGMGLERIARVLQNKKDNFDTDIFAPIFKKLPNKSLSSKIIADHTRAMTHLISDLILPSNESRGYVLRRIIRRAVLHGRKLNIKSPFLPDLCNVVIEQMSDVYPMLKTQANLIKKTVEAEEESFCQTLEHGMQMIEDLFVKYESTKKLNGEDVFKLHDTFGFPFDITLEIAAEKGFSVDKDGFNFLMEKQKSKARASHEKWQEHLLMLKAVYKEKYGKTKFLGYDKLKTDAKILSIIPEDNIIVLDKTPFYPEGGGQIGDTGIIQNQIVVNTYGEIGGIIFHKMQSIENLKEGMTVYVCVDSGKRQSTTVHHTATHLLHFALRQVLGEEVKQAGSYVGPNYLRFDFTFGRALAASEIEEVELIVNEKIKKKFAVVKAETSYKKACEMGAMALFSEKYGDKVRVVEIKDVSCELCGGCHVKNVSEVGLFKIIKEEALQSGVRRIEAVAGETSKVFIIYKSKSMKDQIDKLMRQHLLLQAKKDFMGGGKFLEASVFDVEQTEIDSLIKAVNEKDVYKVNKFLEHLEGRLGWLKDRSKNLKKEIEDLEAKKALKEAGLLLSNTIKINDVNFLSAKLCEIPMNNLRIIGDELINSLKSGIIVLSSTVENKVLFLVMISDDLVQKGFNAGKIVKILSLTCGGGGGGKSNKAEAGGKDISKIDKAIENVVQIISQNQ</sequence>
<dbReference type="PRINTS" id="PR00980">
    <property type="entry name" value="TRNASYNTHALA"/>
</dbReference>
<keyword evidence="8 13" id="KW-0694">RNA-binding</keyword>
<evidence type="ECO:0000256" key="14">
    <source>
        <dbReference type="SAM" id="Coils"/>
    </source>
</evidence>
<dbReference type="FunFam" id="3.30.980.10:FF:000004">
    <property type="entry name" value="Alanine--tRNA ligase, cytoplasmic"/>
    <property type="match status" value="1"/>
</dbReference>
<dbReference type="Pfam" id="PF02272">
    <property type="entry name" value="DHHA1"/>
    <property type="match status" value="1"/>
</dbReference>
<organism evidence="16 17">
    <name type="scientific">candidate division WOR-1 bacterium RIFOXYB2_FULL_36_35</name>
    <dbReference type="NCBI Taxonomy" id="1802578"/>
    <lineage>
        <taxon>Bacteria</taxon>
        <taxon>Bacillati</taxon>
        <taxon>Saganbacteria</taxon>
    </lineage>
</organism>
<evidence type="ECO:0000256" key="2">
    <source>
        <dbReference type="ARBA" id="ARBA00022555"/>
    </source>
</evidence>
<keyword evidence="14" id="KW-0175">Coiled coil</keyword>
<evidence type="ECO:0000313" key="17">
    <source>
        <dbReference type="Proteomes" id="UP000177905"/>
    </source>
</evidence>
<keyword evidence="7 13" id="KW-0067">ATP-binding</keyword>
<comment type="cofactor">
    <cofactor evidence="13">
        <name>Zn(2+)</name>
        <dbReference type="ChEBI" id="CHEBI:29105"/>
    </cofactor>
    <text evidence="13">Binds 1 zinc ion per subunit.</text>
</comment>
<dbReference type="Gene3D" id="2.40.30.130">
    <property type="match status" value="1"/>
</dbReference>
<gene>
    <name evidence="13" type="primary">alaS</name>
    <name evidence="16" type="ORF">A2290_03235</name>
</gene>
<keyword evidence="9 13" id="KW-0648">Protein biosynthesis</keyword>
<dbReference type="AlphaFoldDB" id="A0A1F4S4B1"/>
<feature type="coiled-coil region" evidence="14">
    <location>
        <begin position="739"/>
        <end position="773"/>
    </location>
</feature>
<dbReference type="CDD" id="cd00673">
    <property type="entry name" value="AlaRS_core"/>
    <property type="match status" value="1"/>
</dbReference>
<dbReference type="PANTHER" id="PTHR11777:SF9">
    <property type="entry name" value="ALANINE--TRNA LIGASE, CYTOPLASMIC"/>
    <property type="match status" value="1"/>
</dbReference>
<evidence type="ECO:0000256" key="13">
    <source>
        <dbReference type="HAMAP-Rule" id="MF_00036"/>
    </source>
</evidence>
<feature type="domain" description="Alanyl-transfer RNA synthetases family profile" evidence="15">
    <location>
        <begin position="1"/>
        <end position="676"/>
    </location>
</feature>
<proteinExistence type="inferred from homology"/>
<evidence type="ECO:0000256" key="1">
    <source>
        <dbReference type="ARBA" id="ARBA00008226"/>
    </source>
</evidence>
<dbReference type="InterPro" id="IPR002318">
    <property type="entry name" value="Ala-tRNA-lgiase_IIc"/>
</dbReference>
<dbReference type="InterPro" id="IPR018162">
    <property type="entry name" value="Ala-tRNA-ligase_IIc_anticod-bd"/>
</dbReference>
<comment type="caution">
    <text evidence="16">The sequence shown here is derived from an EMBL/GenBank/DDBJ whole genome shotgun (WGS) entry which is preliminary data.</text>
</comment>
<evidence type="ECO:0000256" key="7">
    <source>
        <dbReference type="ARBA" id="ARBA00022840"/>
    </source>
</evidence>
<dbReference type="PANTHER" id="PTHR11777">
    <property type="entry name" value="ALANYL-TRNA SYNTHETASE"/>
    <property type="match status" value="1"/>
</dbReference>
<dbReference type="SMART" id="SM00863">
    <property type="entry name" value="tRNA_SAD"/>
    <property type="match status" value="1"/>
</dbReference>
<evidence type="ECO:0000256" key="11">
    <source>
        <dbReference type="ARBA" id="ARBA00024779"/>
    </source>
</evidence>
<keyword evidence="5 13" id="KW-0547">Nucleotide-binding</keyword>
<evidence type="ECO:0000256" key="5">
    <source>
        <dbReference type="ARBA" id="ARBA00022741"/>
    </source>
</evidence>
<accession>A0A1F4S4B1</accession>
<dbReference type="EMBL" id="MEUA01000023">
    <property type="protein sequence ID" value="OGC15268.1"/>
    <property type="molecule type" value="Genomic_DNA"/>
</dbReference>
<name>A0A1F4S4B1_UNCSA</name>
<keyword evidence="6 13" id="KW-0862">Zinc</keyword>
<dbReference type="EC" id="6.1.1.7" evidence="13"/>
<dbReference type="Pfam" id="PF07973">
    <property type="entry name" value="tRNA_SAD"/>
    <property type="match status" value="1"/>
</dbReference>
<comment type="catalytic activity">
    <reaction evidence="12 13">
        <text>tRNA(Ala) + L-alanine + ATP = L-alanyl-tRNA(Ala) + AMP + diphosphate</text>
        <dbReference type="Rhea" id="RHEA:12540"/>
        <dbReference type="Rhea" id="RHEA-COMP:9657"/>
        <dbReference type="Rhea" id="RHEA-COMP:9923"/>
        <dbReference type="ChEBI" id="CHEBI:30616"/>
        <dbReference type="ChEBI" id="CHEBI:33019"/>
        <dbReference type="ChEBI" id="CHEBI:57972"/>
        <dbReference type="ChEBI" id="CHEBI:78442"/>
        <dbReference type="ChEBI" id="CHEBI:78497"/>
        <dbReference type="ChEBI" id="CHEBI:456215"/>
        <dbReference type="EC" id="6.1.1.7"/>
    </reaction>
</comment>
<dbReference type="FunFam" id="3.10.310.40:FF:000001">
    <property type="entry name" value="Alanine--tRNA ligase"/>
    <property type="match status" value="1"/>
</dbReference>
<evidence type="ECO:0000259" key="15">
    <source>
        <dbReference type="PROSITE" id="PS50860"/>
    </source>
</evidence>
<comment type="function">
    <text evidence="11 13">Catalyzes the attachment of alanine to tRNA(Ala) in a two-step reaction: alanine is first activated by ATP to form Ala-AMP and then transferred to the acceptor end of tRNA(Ala). Also edits incorrectly charged Ser-tRNA(Ala) and Gly-tRNA(Ala) via its editing domain.</text>
</comment>
<dbReference type="InterPro" id="IPR023033">
    <property type="entry name" value="Ala_tRNA_ligase_euk/bac"/>
</dbReference>
<dbReference type="Gene3D" id="3.10.310.40">
    <property type="match status" value="1"/>
</dbReference>
<evidence type="ECO:0000256" key="4">
    <source>
        <dbReference type="ARBA" id="ARBA00022723"/>
    </source>
</evidence>
<keyword evidence="2 13" id="KW-0820">tRNA-binding</keyword>
<dbReference type="SUPFAM" id="SSF55186">
    <property type="entry name" value="ThrRS/AlaRS common domain"/>
    <property type="match status" value="1"/>
</dbReference>
<protein>
    <recommendedName>
        <fullName evidence="13">Alanine--tRNA ligase</fullName>
        <ecNumber evidence="13">6.1.1.7</ecNumber>
    </recommendedName>
    <alternativeName>
        <fullName evidence="13">Alanyl-tRNA synthetase</fullName>
        <shortName evidence="13">AlaRS</shortName>
    </alternativeName>
</protein>
<evidence type="ECO:0000256" key="6">
    <source>
        <dbReference type="ARBA" id="ARBA00022833"/>
    </source>
</evidence>
<dbReference type="GO" id="GO:0002161">
    <property type="term" value="F:aminoacyl-tRNA deacylase activity"/>
    <property type="evidence" value="ECO:0007669"/>
    <property type="project" value="TreeGrafter"/>
</dbReference>
<feature type="binding site" evidence="13">
    <location>
        <position position="633"/>
    </location>
    <ligand>
        <name>Zn(2+)</name>
        <dbReference type="ChEBI" id="CHEBI:29105"/>
    </ligand>
</feature>
<dbReference type="GO" id="GO:0005524">
    <property type="term" value="F:ATP binding"/>
    <property type="evidence" value="ECO:0007669"/>
    <property type="project" value="UniProtKB-UniRule"/>
</dbReference>
<feature type="binding site" evidence="13">
    <location>
        <position position="535"/>
    </location>
    <ligand>
        <name>Zn(2+)</name>
        <dbReference type="ChEBI" id="CHEBI:29105"/>
    </ligand>
</feature>